<dbReference type="Pfam" id="PF04389">
    <property type="entry name" value="Peptidase_M28"/>
    <property type="match status" value="1"/>
</dbReference>
<accession>A0A249MNY9</accession>
<keyword evidence="1" id="KW-0732">Signal</keyword>
<dbReference type="Gene3D" id="3.40.630.10">
    <property type="entry name" value="Zn peptidases"/>
    <property type="match status" value="1"/>
</dbReference>
<sequence length="440" mass="46078">MRKLILLAAASALSTSLLASPALAEGKAPDPARLKATVEKLVSFGTRHTLSSATDPKRGIGAARAWAAAEFARISRGCGGCLKVESVSERFTAPRVPDGADIVDVLAIQTGTGDPNQVVIVAGHIDSRVSDVMDFTSDAPGANDNGSGSALVIEAARVLAGEKFDGTIVYALLSGEEQGLLGGKLLANTAKARGWQVRAMLNNDIVGNTTGLNGQIVADRVRVFSEGIRSSEDGKAGLTRRGIGGEDDGPSRALAKAIDGIAEANPQIGLDVFAVRRPDRFGRGGDHTPLLEAGYPAVRFSVGIENYDRQHQDLRVEGGRDYGDTVVGMDFPYLAKVTALNVAALRVLASAPAAPASVSLDGALSMDTRVFWDAVPGAASYRVYWRRADAQDWTDSRLVTGATELLLKDVVVDDHFIGVAAVAKDGSESIVTFGGMAPRK</sequence>
<dbReference type="RefSeq" id="WP_026002652.1">
    <property type="nucleotide sequence ID" value="NZ_CP022745.1"/>
</dbReference>
<dbReference type="PANTHER" id="PTHR12147:SF26">
    <property type="entry name" value="PEPTIDASE M28 DOMAIN-CONTAINING PROTEIN"/>
    <property type="match status" value="1"/>
</dbReference>
<proteinExistence type="predicted"/>
<dbReference type="GO" id="GO:0006508">
    <property type="term" value="P:proteolysis"/>
    <property type="evidence" value="ECO:0007669"/>
    <property type="project" value="InterPro"/>
</dbReference>
<dbReference type="AlphaFoldDB" id="A0A249MNY9"/>
<evidence type="ECO:0000313" key="4">
    <source>
        <dbReference type="Proteomes" id="UP000217141"/>
    </source>
</evidence>
<protein>
    <submittedName>
        <fullName evidence="3">Peptidase M28</fullName>
    </submittedName>
</protein>
<evidence type="ECO:0000256" key="1">
    <source>
        <dbReference type="SAM" id="SignalP"/>
    </source>
</evidence>
<evidence type="ECO:0000313" key="3">
    <source>
        <dbReference type="EMBL" id="ASY43086.1"/>
    </source>
</evidence>
<dbReference type="SUPFAM" id="SSF53187">
    <property type="entry name" value="Zn-dependent exopeptidases"/>
    <property type="match status" value="1"/>
</dbReference>
<feature type="chain" id="PRO_5013349543" evidence="1">
    <location>
        <begin position="25"/>
        <end position="440"/>
    </location>
</feature>
<dbReference type="InterPro" id="IPR045175">
    <property type="entry name" value="M28_fam"/>
</dbReference>
<dbReference type="EMBL" id="CP022745">
    <property type="protein sequence ID" value="ASY43086.1"/>
    <property type="molecule type" value="Genomic_DNA"/>
</dbReference>
<dbReference type="GO" id="GO:0008235">
    <property type="term" value="F:metalloexopeptidase activity"/>
    <property type="evidence" value="ECO:0007669"/>
    <property type="project" value="InterPro"/>
</dbReference>
<feature type="domain" description="Peptidase M28" evidence="2">
    <location>
        <begin position="109"/>
        <end position="210"/>
    </location>
</feature>
<dbReference type="Proteomes" id="UP000217141">
    <property type="component" value="Chromosome I"/>
</dbReference>
<gene>
    <name evidence="3" type="ORF">CJD35_00400</name>
</gene>
<dbReference type="InterPro" id="IPR007484">
    <property type="entry name" value="Peptidase_M28"/>
</dbReference>
<evidence type="ECO:0000259" key="2">
    <source>
        <dbReference type="Pfam" id="PF04389"/>
    </source>
</evidence>
<feature type="signal peptide" evidence="1">
    <location>
        <begin position="1"/>
        <end position="24"/>
    </location>
</feature>
<name>A0A249MNY9_SPHXE</name>
<dbReference type="PANTHER" id="PTHR12147">
    <property type="entry name" value="METALLOPEPTIDASE M28 FAMILY MEMBER"/>
    <property type="match status" value="1"/>
</dbReference>
<reference evidence="3 4" key="1">
    <citation type="submission" date="2017-08" db="EMBL/GenBank/DDBJ databases">
        <title>Whole Genome Sequence of Sphingobium hydrophobicum C1: Insights into Adaption to the Electronic-waste Contaminated Sediment.</title>
        <authorList>
            <person name="Song D."/>
            <person name="Chen X."/>
            <person name="Xu M."/>
        </authorList>
    </citation>
    <scope>NUCLEOTIDE SEQUENCE [LARGE SCALE GENOMIC DNA]</scope>
    <source>
        <strain evidence="3 4">C1</strain>
    </source>
</reference>
<dbReference type="KEGG" id="shyd:CJD35_00400"/>
<organism evidence="3 4">
    <name type="scientific">Sphingobium xenophagum</name>
    <dbReference type="NCBI Taxonomy" id="121428"/>
    <lineage>
        <taxon>Bacteria</taxon>
        <taxon>Pseudomonadati</taxon>
        <taxon>Pseudomonadota</taxon>
        <taxon>Alphaproteobacteria</taxon>
        <taxon>Sphingomonadales</taxon>
        <taxon>Sphingomonadaceae</taxon>
        <taxon>Sphingobium</taxon>
    </lineage>
</organism>